<name>A0A2U3QA14_9BRAD</name>
<dbReference type="EMBL" id="LS398110">
    <property type="protein sequence ID" value="SPP98243.1"/>
    <property type="molecule type" value="Genomic_DNA"/>
</dbReference>
<evidence type="ECO:0000313" key="1">
    <source>
        <dbReference type="EMBL" id="SPP98243.1"/>
    </source>
</evidence>
<dbReference type="KEGG" id="bvz:BRAD3257_7540"/>
<gene>
    <name evidence="1" type="ORF">BRAD3257_7540</name>
</gene>
<proteinExistence type="predicted"/>
<evidence type="ECO:0000313" key="2">
    <source>
        <dbReference type="Proteomes" id="UP000246085"/>
    </source>
</evidence>
<protein>
    <submittedName>
        <fullName evidence="1">Uncharacterized protein</fullName>
    </submittedName>
</protein>
<dbReference type="AlphaFoldDB" id="A0A2U3QA14"/>
<organism evidence="1 2">
    <name type="scientific">Bradyrhizobium vignae</name>
    <dbReference type="NCBI Taxonomy" id="1549949"/>
    <lineage>
        <taxon>Bacteria</taxon>
        <taxon>Pseudomonadati</taxon>
        <taxon>Pseudomonadota</taxon>
        <taxon>Alphaproteobacteria</taxon>
        <taxon>Hyphomicrobiales</taxon>
        <taxon>Nitrobacteraceae</taxon>
        <taxon>Bradyrhizobium</taxon>
    </lineage>
</organism>
<accession>A0A2U3QA14</accession>
<sequence>MAPAYLPNFVEAWSTDSRRMGPKSWMLCLFGGGGYLPTCSDTKSMAGLAELKASDKSVSIASMSELDSVIGFVESWRARHICTRSSRPA</sequence>
<dbReference type="Proteomes" id="UP000246085">
    <property type="component" value="Chromosome BRAD3257"/>
</dbReference>
<reference evidence="1 2" key="1">
    <citation type="submission" date="2018-03" db="EMBL/GenBank/DDBJ databases">
        <authorList>
            <person name="Gully D."/>
        </authorList>
    </citation>
    <scope>NUCLEOTIDE SEQUENCE [LARGE SCALE GENOMIC DNA]</scope>
    <source>
        <strain evidence="1">ORS3257</strain>
    </source>
</reference>